<dbReference type="Proteomes" id="UP001153954">
    <property type="component" value="Unassembled WGS sequence"/>
</dbReference>
<reference evidence="2" key="1">
    <citation type="submission" date="2022-03" db="EMBL/GenBank/DDBJ databases">
        <authorList>
            <person name="Tunstrom K."/>
        </authorList>
    </citation>
    <scope>NUCLEOTIDE SEQUENCE</scope>
</reference>
<protein>
    <submittedName>
        <fullName evidence="2">Uncharacterized protein</fullName>
    </submittedName>
</protein>
<dbReference type="AlphaFoldDB" id="A0AAU9UT21"/>
<evidence type="ECO:0000313" key="2">
    <source>
        <dbReference type="EMBL" id="CAH2102323.1"/>
    </source>
</evidence>
<evidence type="ECO:0000256" key="1">
    <source>
        <dbReference type="SAM" id="MobiDB-lite"/>
    </source>
</evidence>
<keyword evidence="3" id="KW-1185">Reference proteome</keyword>
<comment type="caution">
    <text evidence="2">The sequence shown here is derived from an EMBL/GenBank/DDBJ whole genome shotgun (WGS) entry which is preliminary data.</text>
</comment>
<dbReference type="EMBL" id="CAKOGL010000025">
    <property type="protein sequence ID" value="CAH2102323.1"/>
    <property type="molecule type" value="Genomic_DNA"/>
</dbReference>
<feature type="region of interest" description="Disordered" evidence="1">
    <location>
        <begin position="139"/>
        <end position="159"/>
    </location>
</feature>
<sequence>MTSNKEPRETIQGESPNVCNYVLVVSLDPILTPVTQVAGKGDTWVLDCFVRVTTTAKRCFPNGMAVEVLPKALRRAKSTSLLKAKPTSSLRANAMALLRAKHKARLRSWMTRDETREMRSDLGRKRLYSGVGGLWHGDRDASGRGVRRGLRPQATNGGA</sequence>
<proteinExistence type="predicted"/>
<gene>
    <name evidence="2" type="ORF">EEDITHA_LOCUS16970</name>
</gene>
<name>A0AAU9UT21_EUPED</name>
<evidence type="ECO:0000313" key="3">
    <source>
        <dbReference type="Proteomes" id="UP001153954"/>
    </source>
</evidence>
<organism evidence="2 3">
    <name type="scientific">Euphydryas editha</name>
    <name type="common">Edith's checkerspot</name>
    <dbReference type="NCBI Taxonomy" id="104508"/>
    <lineage>
        <taxon>Eukaryota</taxon>
        <taxon>Metazoa</taxon>
        <taxon>Ecdysozoa</taxon>
        <taxon>Arthropoda</taxon>
        <taxon>Hexapoda</taxon>
        <taxon>Insecta</taxon>
        <taxon>Pterygota</taxon>
        <taxon>Neoptera</taxon>
        <taxon>Endopterygota</taxon>
        <taxon>Lepidoptera</taxon>
        <taxon>Glossata</taxon>
        <taxon>Ditrysia</taxon>
        <taxon>Papilionoidea</taxon>
        <taxon>Nymphalidae</taxon>
        <taxon>Nymphalinae</taxon>
        <taxon>Euphydryas</taxon>
    </lineage>
</organism>
<accession>A0AAU9UT21</accession>